<evidence type="ECO:0000313" key="4">
    <source>
        <dbReference type="Proteomes" id="UP001595955"/>
    </source>
</evidence>
<dbReference type="Gene3D" id="3.60.40.10">
    <property type="entry name" value="PPM-type phosphatase domain"/>
    <property type="match status" value="1"/>
</dbReference>
<keyword evidence="4" id="KW-1185">Reference proteome</keyword>
<dbReference type="GO" id="GO:0004722">
    <property type="term" value="F:protein serine/threonine phosphatase activity"/>
    <property type="evidence" value="ECO:0007669"/>
    <property type="project" value="UniProtKB-EC"/>
</dbReference>
<dbReference type="RefSeq" id="WP_122825225.1">
    <property type="nucleotide sequence ID" value="NZ_CP033325.1"/>
</dbReference>
<keyword evidence="1 3" id="KW-0378">Hydrolase</keyword>
<dbReference type="Proteomes" id="UP001595955">
    <property type="component" value="Unassembled WGS sequence"/>
</dbReference>
<dbReference type="PANTHER" id="PTHR43156:SF2">
    <property type="entry name" value="STAGE II SPORULATION PROTEIN E"/>
    <property type="match status" value="1"/>
</dbReference>
<dbReference type="SMART" id="SM00331">
    <property type="entry name" value="PP2C_SIG"/>
    <property type="match status" value="1"/>
</dbReference>
<gene>
    <name evidence="3" type="ORF">ACFO3F_05295</name>
</gene>
<organism evidence="3 4">
    <name type="scientific">Georgenia faecalis</name>
    <dbReference type="NCBI Taxonomy" id="2483799"/>
    <lineage>
        <taxon>Bacteria</taxon>
        <taxon>Bacillati</taxon>
        <taxon>Actinomycetota</taxon>
        <taxon>Actinomycetes</taxon>
        <taxon>Micrococcales</taxon>
        <taxon>Bogoriellaceae</taxon>
        <taxon>Georgenia</taxon>
    </lineage>
</organism>
<name>A0ABV9D7D6_9MICO</name>
<evidence type="ECO:0000256" key="1">
    <source>
        <dbReference type="ARBA" id="ARBA00022801"/>
    </source>
</evidence>
<dbReference type="EMBL" id="JBHSGF010000003">
    <property type="protein sequence ID" value="MFC4554656.1"/>
    <property type="molecule type" value="Genomic_DNA"/>
</dbReference>
<accession>A0ABV9D7D6</accession>
<protein>
    <submittedName>
        <fullName evidence="3">PP2C family protein-serine/threonine phosphatase</fullName>
        <ecNumber evidence="3">3.1.3.16</ecNumber>
    </submittedName>
</protein>
<evidence type="ECO:0000259" key="2">
    <source>
        <dbReference type="PROSITE" id="PS51746"/>
    </source>
</evidence>
<dbReference type="InterPro" id="IPR001932">
    <property type="entry name" value="PPM-type_phosphatase-like_dom"/>
</dbReference>
<dbReference type="SUPFAM" id="SSF81606">
    <property type="entry name" value="PP2C-like"/>
    <property type="match status" value="1"/>
</dbReference>
<dbReference type="InterPro" id="IPR036457">
    <property type="entry name" value="PPM-type-like_dom_sf"/>
</dbReference>
<sequence length="412" mass="43993">MTTPDGGPEVAAAAGRTDRHDARMSAALTALIDGTHLATPDELPVVVAEAGRHLGLDVAVYLVTLDQRELVPFTAGADEPTMPVDAPGSAAGRAFREITATEDASGLWLPLLDGVERIGVLRFRAAGPTDFLRADRLRSFDLLVGHLVAVVTPYGDTVSRLRGAMGRTVEAELLWNLVPPLTYATRNLVISGLLEPCEQVAGDVFDYAVDETMARIAIFDGSGHNLDSGLLTSVALATYRNGRRRGDTLVATAAAIDQVLLEHTDGAGYATGILAELDTETGHLRYVNAGHPRPILLREGRFVETLDGPGRPLFGLGDSSITVGEQRLQPGDKVVLYTDGITEARAEDGSFFGLDRLIGILERCSTDGTPASETVRLTVQDVLRHQRDVLQDDATMVLVEWGATSAGRLNPE</sequence>
<evidence type="ECO:0000313" key="3">
    <source>
        <dbReference type="EMBL" id="MFC4554656.1"/>
    </source>
</evidence>
<feature type="domain" description="PPM-type phosphatase" evidence="2">
    <location>
        <begin position="206"/>
        <end position="401"/>
    </location>
</feature>
<dbReference type="InterPro" id="IPR052016">
    <property type="entry name" value="Bact_Sigma-Reg"/>
</dbReference>
<dbReference type="Pfam" id="PF07228">
    <property type="entry name" value="SpoIIE"/>
    <property type="match status" value="1"/>
</dbReference>
<comment type="caution">
    <text evidence="3">The sequence shown here is derived from an EMBL/GenBank/DDBJ whole genome shotgun (WGS) entry which is preliminary data.</text>
</comment>
<dbReference type="EC" id="3.1.3.16" evidence="3"/>
<dbReference type="PROSITE" id="PS51746">
    <property type="entry name" value="PPM_2"/>
    <property type="match status" value="1"/>
</dbReference>
<proteinExistence type="predicted"/>
<reference evidence="4" key="1">
    <citation type="journal article" date="2019" name="Int. J. Syst. Evol. Microbiol.">
        <title>The Global Catalogue of Microorganisms (GCM) 10K type strain sequencing project: providing services to taxonomists for standard genome sequencing and annotation.</title>
        <authorList>
            <consortium name="The Broad Institute Genomics Platform"/>
            <consortium name="The Broad Institute Genome Sequencing Center for Infectious Disease"/>
            <person name="Wu L."/>
            <person name="Ma J."/>
        </authorList>
    </citation>
    <scope>NUCLEOTIDE SEQUENCE [LARGE SCALE GENOMIC DNA]</scope>
    <source>
        <strain evidence="4">JCM 3369</strain>
    </source>
</reference>
<dbReference type="PANTHER" id="PTHR43156">
    <property type="entry name" value="STAGE II SPORULATION PROTEIN E-RELATED"/>
    <property type="match status" value="1"/>
</dbReference>